<name>A0ABD5IB84_BACTU</name>
<reference evidence="2 3" key="1">
    <citation type="submission" date="2023-10" db="EMBL/GenBank/DDBJ databases">
        <title>Draft Genome Sequence of Bacillus thuringiensis serovar. toumanoffi 4059: Identification of a Novel Cry Protein Candidate.</title>
        <authorList>
            <person name="Murdoch R.W."/>
            <person name="Gemler B."/>
            <person name="Heater B.S."/>
        </authorList>
    </citation>
    <scope>NUCLEOTIDE SEQUENCE [LARGE SCALE GENOMIC DNA]</scope>
    <source>
        <strain evidence="2 3">4059</strain>
    </source>
</reference>
<evidence type="ECO:0000313" key="2">
    <source>
        <dbReference type="EMBL" id="MDW9214070.1"/>
    </source>
</evidence>
<gene>
    <name evidence="2" type="ORF">BTTOUR_35560</name>
</gene>
<keyword evidence="1" id="KW-1133">Transmembrane helix</keyword>
<dbReference type="EMBL" id="JAWQCK010000011">
    <property type="protein sequence ID" value="MDW9214070.1"/>
    <property type="molecule type" value="Genomic_DNA"/>
</dbReference>
<protein>
    <submittedName>
        <fullName evidence="2">Uncharacterized protein</fullName>
    </submittedName>
</protein>
<comment type="caution">
    <text evidence="2">The sequence shown here is derived from an EMBL/GenBank/DDBJ whole genome shotgun (WGS) entry which is preliminary data.</text>
</comment>
<evidence type="ECO:0000313" key="3">
    <source>
        <dbReference type="Proteomes" id="UP001272716"/>
    </source>
</evidence>
<proteinExistence type="predicted"/>
<keyword evidence="1" id="KW-0472">Membrane</keyword>
<organism evidence="2 3">
    <name type="scientific">Bacillus thuringiensis serovar toumanoffi</name>
    <dbReference type="NCBI Taxonomy" id="180862"/>
    <lineage>
        <taxon>Bacteria</taxon>
        <taxon>Bacillati</taxon>
        <taxon>Bacillota</taxon>
        <taxon>Bacilli</taxon>
        <taxon>Bacillales</taxon>
        <taxon>Bacillaceae</taxon>
        <taxon>Bacillus</taxon>
        <taxon>Bacillus cereus group</taxon>
    </lineage>
</organism>
<dbReference type="Proteomes" id="UP001272716">
    <property type="component" value="Unassembled WGS sequence"/>
</dbReference>
<keyword evidence="1" id="KW-0812">Transmembrane</keyword>
<dbReference type="AlphaFoldDB" id="A0ABD5IB84"/>
<feature type="transmembrane region" description="Helical" evidence="1">
    <location>
        <begin position="18"/>
        <end position="38"/>
    </location>
</feature>
<accession>A0ABD5IB84</accession>
<evidence type="ECO:0000256" key="1">
    <source>
        <dbReference type="SAM" id="Phobius"/>
    </source>
</evidence>
<sequence>MKYVLESAKKLWWKCRTVYLMILCFWLIMFLVAGEHFFEVL</sequence>